<keyword evidence="1" id="KW-0812">Transmembrane</keyword>
<proteinExistence type="predicted"/>
<keyword evidence="1" id="KW-0472">Membrane</keyword>
<dbReference type="STRING" id="180332.GCA_000797495_03887"/>
<name>A0A4U8Q8X3_9FIRM</name>
<evidence type="ECO:0000256" key="1">
    <source>
        <dbReference type="SAM" id="Phobius"/>
    </source>
</evidence>
<evidence type="ECO:0000313" key="3">
    <source>
        <dbReference type="Proteomes" id="UP000306509"/>
    </source>
</evidence>
<gene>
    <name evidence="2" type="ORF">DSM106044_02211</name>
</gene>
<feature type="transmembrane region" description="Helical" evidence="1">
    <location>
        <begin position="81"/>
        <end position="103"/>
    </location>
</feature>
<evidence type="ECO:0000313" key="2">
    <source>
        <dbReference type="EMBL" id="TLD01009.1"/>
    </source>
</evidence>
<dbReference type="EMBL" id="QGQD01000045">
    <property type="protein sequence ID" value="TLD01009.1"/>
    <property type="molecule type" value="Genomic_DNA"/>
</dbReference>
<protein>
    <submittedName>
        <fullName evidence="2">Uncharacterized protein</fullName>
    </submittedName>
</protein>
<dbReference type="Proteomes" id="UP000306509">
    <property type="component" value="Unassembled WGS sequence"/>
</dbReference>
<feature type="transmembrane region" description="Helical" evidence="1">
    <location>
        <begin position="12"/>
        <end position="34"/>
    </location>
</feature>
<sequence>MKNKFFHIPKKYLLLAAGIVWFAAGFNIIRIGILASGRPWSIWAVFSALLVFGVFYGFIFRRLIGKHTARILRYEGERMHILRFFDLKSYCIMAFMMTFGILLRRADVWPGHCIRMFYTGLGASLVAAGIGFCIKFGTVEKLMEDKCEKSHVF</sequence>
<dbReference type="RefSeq" id="WP_044289303.1">
    <property type="nucleotide sequence ID" value="NZ_CAUSDN010000017.1"/>
</dbReference>
<accession>A0A4U8Q8X3</accession>
<organism evidence="2 3">
    <name type="scientific">Robinsoniella peoriensis</name>
    <dbReference type="NCBI Taxonomy" id="180332"/>
    <lineage>
        <taxon>Bacteria</taxon>
        <taxon>Bacillati</taxon>
        <taxon>Bacillota</taxon>
        <taxon>Clostridia</taxon>
        <taxon>Lachnospirales</taxon>
        <taxon>Lachnospiraceae</taxon>
        <taxon>Robinsoniella</taxon>
    </lineage>
</organism>
<comment type="caution">
    <text evidence="2">The sequence shown here is derived from an EMBL/GenBank/DDBJ whole genome shotgun (WGS) entry which is preliminary data.</text>
</comment>
<dbReference type="AlphaFoldDB" id="A0A4U8Q8X3"/>
<reference evidence="2 3" key="1">
    <citation type="journal article" date="2019" name="Anaerobe">
        <title>Detection of Robinsoniella peoriensis in multiple bone samples of a trauma patient.</title>
        <authorList>
            <person name="Schrottner P."/>
            <person name="Hartwich K."/>
            <person name="Bunk B."/>
            <person name="Schober I."/>
            <person name="Helbig S."/>
            <person name="Rudolph W.W."/>
            <person name="Gunzer F."/>
        </authorList>
    </citation>
    <scope>NUCLEOTIDE SEQUENCE [LARGE SCALE GENOMIC DNA]</scope>
    <source>
        <strain evidence="2 3">DSM 106044</strain>
    </source>
</reference>
<feature type="transmembrane region" description="Helical" evidence="1">
    <location>
        <begin position="115"/>
        <end position="134"/>
    </location>
</feature>
<keyword evidence="1" id="KW-1133">Transmembrane helix</keyword>
<feature type="transmembrane region" description="Helical" evidence="1">
    <location>
        <begin position="40"/>
        <end position="60"/>
    </location>
</feature>
<keyword evidence="3" id="KW-1185">Reference proteome</keyword>